<sequence>MHGAFVSLMPLVPPRLGAPPNEAEDDDDFVTELRDGENEEGEDKDLGPGVGGNEVAVAYSEGTECFISVVDRQEKRLEYWPLDREVDGIAVEPSLELRVGEGLKSDDGEEEGYREHKLLAFEPDLSLVLLLRLAEEACHLVDVLLARQIPHRRR</sequence>
<feature type="region of interest" description="Disordered" evidence="1">
    <location>
        <begin position="1"/>
        <end position="52"/>
    </location>
</feature>
<evidence type="ECO:0000313" key="2">
    <source>
        <dbReference type="EMBL" id="RSH82976.1"/>
    </source>
</evidence>
<dbReference type="AlphaFoldDB" id="A0A427XVN7"/>
<protein>
    <submittedName>
        <fullName evidence="2">Uncharacterized protein</fullName>
    </submittedName>
</protein>
<dbReference type="Proteomes" id="UP000279259">
    <property type="component" value="Unassembled WGS sequence"/>
</dbReference>
<reference evidence="2 3" key="1">
    <citation type="submission" date="2018-11" db="EMBL/GenBank/DDBJ databases">
        <title>Genome sequence of Saitozyma podzolica DSM 27192.</title>
        <authorList>
            <person name="Aliyu H."/>
            <person name="Gorte O."/>
            <person name="Ochsenreither K."/>
        </authorList>
    </citation>
    <scope>NUCLEOTIDE SEQUENCE [LARGE SCALE GENOMIC DNA]</scope>
    <source>
        <strain evidence="2 3">DSM 27192</strain>
    </source>
</reference>
<dbReference type="EMBL" id="RSCD01000025">
    <property type="protein sequence ID" value="RSH82976.1"/>
    <property type="molecule type" value="Genomic_DNA"/>
</dbReference>
<evidence type="ECO:0000256" key="1">
    <source>
        <dbReference type="SAM" id="MobiDB-lite"/>
    </source>
</evidence>
<comment type="caution">
    <text evidence="2">The sequence shown here is derived from an EMBL/GenBank/DDBJ whole genome shotgun (WGS) entry which is preliminary data.</text>
</comment>
<name>A0A427XVN7_9TREE</name>
<organism evidence="2 3">
    <name type="scientific">Saitozyma podzolica</name>
    <dbReference type="NCBI Taxonomy" id="1890683"/>
    <lineage>
        <taxon>Eukaryota</taxon>
        <taxon>Fungi</taxon>
        <taxon>Dikarya</taxon>
        <taxon>Basidiomycota</taxon>
        <taxon>Agaricomycotina</taxon>
        <taxon>Tremellomycetes</taxon>
        <taxon>Tremellales</taxon>
        <taxon>Trimorphomycetaceae</taxon>
        <taxon>Saitozyma</taxon>
    </lineage>
</organism>
<evidence type="ECO:0000313" key="3">
    <source>
        <dbReference type="Proteomes" id="UP000279259"/>
    </source>
</evidence>
<proteinExistence type="predicted"/>
<keyword evidence="3" id="KW-1185">Reference proteome</keyword>
<accession>A0A427XVN7</accession>
<gene>
    <name evidence="2" type="ORF">EHS25_005685</name>
</gene>